<evidence type="ECO:0000256" key="1">
    <source>
        <dbReference type="SAM" id="Phobius"/>
    </source>
</evidence>
<proteinExistence type="predicted"/>
<reference evidence="2" key="2">
    <citation type="submission" date="2020-05" db="UniProtKB">
        <authorList>
            <consortium name="EnsemblMetazoa"/>
        </authorList>
    </citation>
    <scope>IDENTIFICATION</scope>
    <source>
        <strain evidence="2">FAR1</strain>
    </source>
</reference>
<dbReference type="EMBL" id="AXCN02000547">
    <property type="status" value="NOT_ANNOTATED_CDS"/>
    <property type="molecule type" value="Genomic_DNA"/>
</dbReference>
<keyword evidence="1" id="KW-0472">Membrane</keyword>
<dbReference type="VEuPathDB" id="VectorBase:AFAF020559"/>
<keyword evidence="1" id="KW-1133">Transmembrane helix</keyword>
<dbReference type="EnsemblMetazoa" id="AFAF020559-RA">
    <property type="protein sequence ID" value="AFAF020559-PA"/>
    <property type="gene ID" value="AFAF020559"/>
</dbReference>
<dbReference type="EMBL" id="AXCN02000546">
    <property type="status" value="NOT_ANNOTATED_CDS"/>
    <property type="molecule type" value="Genomic_DNA"/>
</dbReference>
<keyword evidence="3" id="KW-1185">Reference proteome</keyword>
<evidence type="ECO:0008006" key="4">
    <source>
        <dbReference type="Google" id="ProtNLM"/>
    </source>
</evidence>
<name>A0A182R0H9_9DIPT</name>
<dbReference type="Proteomes" id="UP000075886">
    <property type="component" value="Unassembled WGS sequence"/>
</dbReference>
<feature type="transmembrane region" description="Helical" evidence="1">
    <location>
        <begin position="22"/>
        <end position="41"/>
    </location>
</feature>
<accession>A0A182R0H9</accession>
<sequence length="271" mass="28994">MAGCKVQTRFEDRRRDTTRLDVCGKMLPFCTVLVLCFVAVLSGPVPEFGLPLPIAGSSQVRDSATQAHDLLRTVTDRLNVTLTSNYARLPTTLTLLATIATFTESIDRAVIAPVLALVRDSSGDVRVSFQPVLEGISSTQSYIQQQLPIDLARLEASISHYVPDRLSDGFRCVRSGLERLAGGLETLRGAMLEAVKEAGTASVSAPILKNDLIPRGAPTLLTMMAMTARRIGRLASSQEAGRSLPPPKAGGSGVFIAALIPHYTSGGIFRC</sequence>
<evidence type="ECO:0000313" key="3">
    <source>
        <dbReference type="Proteomes" id="UP000075886"/>
    </source>
</evidence>
<protein>
    <recommendedName>
        <fullName evidence="4">Protein TsetseEP domain-containing protein</fullName>
    </recommendedName>
</protein>
<dbReference type="AlphaFoldDB" id="A0A182R0H9"/>
<organism evidence="2 3">
    <name type="scientific">Anopheles farauti</name>
    <dbReference type="NCBI Taxonomy" id="69004"/>
    <lineage>
        <taxon>Eukaryota</taxon>
        <taxon>Metazoa</taxon>
        <taxon>Ecdysozoa</taxon>
        <taxon>Arthropoda</taxon>
        <taxon>Hexapoda</taxon>
        <taxon>Insecta</taxon>
        <taxon>Pterygota</taxon>
        <taxon>Neoptera</taxon>
        <taxon>Endopterygota</taxon>
        <taxon>Diptera</taxon>
        <taxon>Nematocera</taxon>
        <taxon>Culicoidea</taxon>
        <taxon>Culicidae</taxon>
        <taxon>Anophelinae</taxon>
        <taxon>Anopheles</taxon>
    </lineage>
</organism>
<keyword evidence="1" id="KW-0812">Transmembrane</keyword>
<evidence type="ECO:0000313" key="2">
    <source>
        <dbReference type="EnsemblMetazoa" id="AFAF020559-PA"/>
    </source>
</evidence>
<reference evidence="3" key="1">
    <citation type="submission" date="2014-01" db="EMBL/GenBank/DDBJ databases">
        <title>The Genome Sequence of Anopheles farauti FAR1 (V2).</title>
        <authorList>
            <consortium name="The Broad Institute Genomics Platform"/>
            <person name="Neafsey D.E."/>
            <person name="Besansky N."/>
            <person name="Howell P."/>
            <person name="Walton C."/>
            <person name="Young S.K."/>
            <person name="Zeng Q."/>
            <person name="Gargeya S."/>
            <person name="Fitzgerald M."/>
            <person name="Haas B."/>
            <person name="Abouelleil A."/>
            <person name="Allen A.W."/>
            <person name="Alvarado L."/>
            <person name="Arachchi H.M."/>
            <person name="Berlin A.M."/>
            <person name="Chapman S.B."/>
            <person name="Gainer-Dewar J."/>
            <person name="Goldberg J."/>
            <person name="Griggs A."/>
            <person name="Gujja S."/>
            <person name="Hansen M."/>
            <person name="Howarth C."/>
            <person name="Imamovic A."/>
            <person name="Ireland A."/>
            <person name="Larimer J."/>
            <person name="McCowan C."/>
            <person name="Murphy C."/>
            <person name="Pearson M."/>
            <person name="Poon T.W."/>
            <person name="Priest M."/>
            <person name="Roberts A."/>
            <person name="Saif S."/>
            <person name="Shea T."/>
            <person name="Sisk P."/>
            <person name="Sykes S."/>
            <person name="Wortman J."/>
            <person name="Nusbaum C."/>
            <person name="Birren B."/>
        </authorList>
    </citation>
    <scope>NUCLEOTIDE SEQUENCE [LARGE SCALE GENOMIC DNA]</scope>
    <source>
        <strain evidence="3">FAR1</strain>
    </source>
</reference>